<dbReference type="EMBL" id="UOFG01000243">
    <property type="protein sequence ID" value="VAW65065.1"/>
    <property type="molecule type" value="Genomic_DNA"/>
</dbReference>
<accession>A0A3B0X9V1</accession>
<dbReference type="Pfam" id="PF02482">
    <property type="entry name" value="Ribosomal_S30AE"/>
    <property type="match status" value="1"/>
</dbReference>
<name>A0A3B0X9V1_9ZZZZ</name>
<sequence length="131" mass="14924">MHVDIQARHFSLTDSLRKHAERRLHLALTCCSEYIQKVVMRLSDINGPRGGSDKHCHLQVVLAGLPDIVIEDTEVDLYIAINRATERAGHTLVRKVKRQHTLLNLERSASRKKEVYTSALDDEIEKSTARD</sequence>
<dbReference type="InterPro" id="IPR036567">
    <property type="entry name" value="RHF-like"/>
</dbReference>
<dbReference type="Gene3D" id="3.30.160.100">
    <property type="entry name" value="Ribosome hibernation promotion factor-like"/>
    <property type="match status" value="1"/>
</dbReference>
<proteinExistence type="predicted"/>
<organism evidence="1">
    <name type="scientific">hydrothermal vent metagenome</name>
    <dbReference type="NCBI Taxonomy" id="652676"/>
    <lineage>
        <taxon>unclassified sequences</taxon>
        <taxon>metagenomes</taxon>
        <taxon>ecological metagenomes</taxon>
    </lineage>
</organism>
<gene>
    <name evidence="1" type="ORF">MNBD_GAMMA11-2081</name>
</gene>
<dbReference type="InterPro" id="IPR003489">
    <property type="entry name" value="RHF/RaiA"/>
</dbReference>
<dbReference type="SUPFAM" id="SSF69754">
    <property type="entry name" value="Ribosome binding protein Y (YfiA homologue)"/>
    <property type="match status" value="1"/>
</dbReference>
<reference evidence="1" key="1">
    <citation type="submission" date="2018-06" db="EMBL/GenBank/DDBJ databases">
        <authorList>
            <person name="Zhirakovskaya E."/>
        </authorList>
    </citation>
    <scope>NUCLEOTIDE SEQUENCE</scope>
</reference>
<evidence type="ECO:0000313" key="1">
    <source>
        <dbReference type="EMBL" id="VAW65065.1"/>
    </source>
</evidence>
<dbReference type="AlphaFoldDB" id="A0A3B0X9V1"/>
<evidence type="ECO:0008006" key="2">
    <source>
        <dbReference type="Google" id="ProtNLM"/>
    </source>
</evidence>
<protein>
    <recommendedName>
        <fullName evidence="2">Ribosomal subunit interface protein</fullName>
    </recommendedName>
</protein>